<dbReference type="InterPro" id="IPR017896">
    <property type="entry name" value="4Fe4S_Fe-S-bd"/>
</dbReference>
<feature type="domain" description="4Fe-4S ferredoxin-type" evidence="4">
    <location>
        <begin position="40"/>
        <end position="69"/>
    </location>
</feature>
<reference evidence="5 6" key="1">
    <citation type="journal article" date="2020" name="Biotechnol. Biofuels">
        <title>New insights from the biogas microbiome by comprehensive genome-resolved metagenomics of nearly 1600 species originating from multiple anaerobic digesters.</title>
        <authorList>
            <person name="Campanaro S."/>
            <person name="Treu L."/>
            <person name="Rodriguez-R L.M."/>
            <person name="Kovalovszki A."/>
            <person name="Ziels R.M."/>
            <person name="Maus I."/>
            <person name="Zhu X."/>
            <person name="Kougias P.G."/>
            <person name="Basile A."/>
            <person name="Luo G."/>
            <person name="Schluter A."/>
            <person name="Konstantinidis K.T."/>
            <person name="Angelidaki I."/>
        </authorList>
    </citation>
    <scope>NUCLEOTIDE SEQUENCE [LARGE SCALE GENOMIC DNA]</scope>
    <source>
        <strain evidence="5">AS27yjCOA_65</strain>
    </source>
</reference>
<dbReference type="PROSITE" id="PS00198">
    <property type="entry name" value="4FE4S_FER_1"/>
    <property type="match status" value="1"/>
</dbReference>
<gene>
    <name evidence="5" type="ORF">GYA55_13995</name>
</gene>
<dbReference type="Gene3D" id="3.30.70.20">
    <property type="match status" value="1"/>
</dbReference>
<evidence type="ECO:0000256" key="2">
    <source>
        <dbReference type="ARBA" id="ARBA00023004"/>
    </source>
</evidence>
<dbReference type="Pfam" id="PF12838">
    <property type="entry name" value="Fer4_7"/>
    <property type="match status" value="1"/>
</dbReference>
<sequence>MAKGFIKVKEVYCKGCGLCVEVCPQGTLRLSNRLTKKGYHPVELREDKCTACASCASVCPEAAITIIREIPASKLKSHIEEKLGTINKDLKNAS</sequence>
<dbReference type="InterPro" id="IPR017900">
    <property type="entry name" value="4Fe4S_Fe_S_CS"/>
</dbReference>
<keyword evidence="2" id="KW-0408">Iron</keyword>
<dbReference type="PANTHER" id="PTHR43122:SF2">
    <property type="entry name" value="FERREDOXIN SUBUNIT OF PYRUVATE:FLAVODOXIN OXIDOREDUCTASE"/>
    <property type="match status" value="1"/>
</dbReference>
<dbReference type="EMBL" id="JAAZON010000635">
    <property type="protein sequence ID" value="NMC64271.1"/>
    <property type="molecule type" value="Genomic_DNA"/>
</dbReference>
<organism evidence="5 6">
    <name type="scientific">SAR324 cluster bacterium</name>
    <dbReference type="NCBI Taxonomy" id="2024889"/>
    <lineage>
        <taxon>Bacteria</taxon>
        <taxon>Deltaproteobacteria</taxon>
        <taxon>SAR324 cluster</taxon>
    </lineage>
</organism>
<dbReference type="SUPFAM" id="SSF54862">
    <property type="entry name" value="4Fe-4S ferredoxins"/>
    <property type="match status" value="1"/>
</dbReference>
<name>A0A7X9FUR9_9DELT</name>
<dbReference type="AlphaFoldDB" id="A0A7X9FUR9"/>
<dbReference type="PROSITE" id="PS51379">
    <property type="entry name" value="4FE4S_FER_2"/>
    <property type="match status" value="2"/>
</dbReference>
<proteinExistence type="predicted"/>
<protein>
    <submittedName>
        <fullName evidence="5">Ferredoxin family protein</fullName>
    </submittedName>
</protein>
<accession>A0A7X9FUR9</accession>
<dbReference type="Proteomes" id="UP000524246">
    <property type="component" value="Unassembled WGS sequence"/>
</dbReference>
<keyword evidence="1" id="KW-0479">Metal-binding</keyword>
<evidence type="ECO:0000259" key="4">
    <source>
        <dbReference type="PROSITE" id="PS51379"/>
    </source>
</evidence>
<dbReference type="PANTHER" id="PTHR43122">
    <property type="entry name" value="FERREDOXIN SUBUNIT OF PYRUVATE:FLAVODOXIN OXIDOREDUCTASE-RELATED"/>
    <property type="match status" value="1"/>
</dbReference>
<evidence type="ECO:0000313" key="5">
    <source>
        <dbReference type="EMBL" id="NMC64271.1"/>
    </source>
</evidence>
<feature type="domain" description="4Fe-4S ferredoxin-type" evidence="4">
    <location>
        <begin position="4"/>
        <end position="33"/>
    </location>
</feature>
<evidence type="ECO:0000256" key="1">
    <source>
        <dbReference type="ARBA" id="ARBA00022723"/>
    </source>
</evidence>
<dbReference type="GO" id="GO:0046872">
    <property type="term" value="F:metal ion binding"/>
    <property type="evidence" value="ECO:0007669"/>
    <property type="project" value="UniProtKB-KW"/>
</dbReference>
<dbReference type="Gene3D" id="3.30.70.3270">
    <property type="match status" value="1"/>
</dbReference>
<keyword evidence="3" id="KW-0411">Iron-sulfur</keyword>
<dbReference type="GO" id="GO:0051536">
    <property type="term" value="F:iron-sulfur cluster binding"/>
    <property type="evidence" value="ECO:0007669"/>
    <property type="project" value="UniProtKB-KW"/>
</dbReference>
<evidence type="ECO:0000313" key="6">
    <source>
        <dbReference type="Proteomes" id="UP000524246"/>
    </source>
</evidence>
<evidence type="ECO:0000256" key="3">
    <source>
        <dbReference type="ARBA" id="ARBA00023014"/>
    </source>
</evidence>
<comment type="caution">
    <text evidence="5">The sequence shown here is derived from an EMBL/GenBank/DDBJ whole genome shotgun (WGS) entry which is preliminary data.</text>
</comment>